<dbReference type="RefSeq" id="WP_005630136.1">
    <property type="nucleotide sequence ID" value="NZ_AMRA01000102.1"/>
</dbReference>
<dbReference type="EMBL" id="AMRA01000102">
    <property type="protein sequence ID" value="EKF22175.1"/>
    <property type="molecule type" value="Genomic_DNA"/>
</dbReference>
<keyword evidence="2" id="KW-1185">Reference proteome</keyword>
<comment type="caution">
    <text evidence="1">The sequence shown here is derived from an EMBL/GenBank/DDBJ whole genome shotgun (WGS) entry which is preliminary data.</text>
</comment>
<dbReference type="STRING" id="1122247.GCA_000379865_02838"/>
<dbReference type="Proteomes" id="UP000006265">
    <property type="component" value="Unassembled WGS sequence"/>
</dbReference>
<evidence type="ECO:0000313" key="2">
    <source>
        <dbReference type="Proteomes" id="UP000006265"/>
    </source>
</evidence>
<sequence>MTLILIVAVIGVISTAQMGQTSIAIAIGIITAAFFSRIGA</sequence>
<accession>K5BAG0</accession>
<reference evidence="1 2" key="1">
    <citation type="journal article" date="2012" name="J. Bacteriol.">
        <title>Genome sequence of Mycobacterium hassiacum DSM 44199, a rare source of heat-stable mycobacterial proteins.</title>
        <authorList>
            <person name="Tiago I."/>
            <person name="Maranha A."/>
            <person name="Mendes V."/>
            <person name="Alarico S."/>
            <person name="Moynihan P.J."/>
            <person name="Clarke A.J."/>
            <person name="Macedo-Ribeiro S."/>
            <person name="Pereira P.J."/>
            <person name="Empadinhas N."/>
        </authorList>
    </citation>
    <scope>NUCLEOTIDE SEQUENCE [LARGE SCALE GENOMIC DNA]</scope>
    <source>
        <strain evidence="2">DSM 44199 / CIP 105218 / JCM 12690 / 3849</strain>
    </source>
</reference>
<proteinExistence type="predicted"/>
<dbReference type="PATRIC" id="fig|1122247.3.peg.3512"/>
<protein>
    <submittedName>
        <fullName evidence="1">Putative membrane protein</fullName>
    </submittedName>
</protein>
<organism evidence="1 2">
    <name type="scientific">Mycolicibacterium hassiacum (strain DSM 44199 / CIP 105218 / JCM 12690 / 3849)</name>
    <name type="common">Mycobacterium hassiacum</name>
    <dbReference type="NCBI Taxonomy" id="1122247"/>
    <lineage>
        <taxon>Bacteria</taxon>
        <taxon>Bacillati</taxon>
        <taxon>Actinomycetota</taxon>
        <taxon>Actinomycetes</taxon>
        <taxon>Mycobacteriales</taxon>
        <taxon>Mycobacteriaceae</taxon>
        <taxon>Mycolicibacterium</taxon>
    </lineage>
</organism>
<evidence type="ECO:0000313" key="1">
    <source>
        <dbReference type="EMBL" id="EKF22175.1"/>
    </source>
</evidence>
<name>K5BAG0_MYCHD</name>
<gene>
    <name evidence="1" type="ORF">C731_3662</name>
</gene>
<dbReference type="AlphaFoldDB" id="K5BAG0"/>